<dbReference type="InterPro" id="IPR001977">
    <property type="entry name" value="Depp_CoAkinase"/>
</dbReference>
<comment type="function">
    <text evidence="8">Catalyzes the phosphorylation of the 3'-hydroxyl group of dephosphocoenzyme A to form coenzyme A.</text>
</comment>
<dbReference type="RefSeq" id="WP_073091068.1">
    <property type="nucleotide sequence ID" value="NZ_FQWY01000014.1"/>
</dbReference>
<dbReference type="PANTHER" id="PTHR10695">
    <property type="entry name" value="DEPHOSPHO-COA KINASE-RELATED"/>
    <property type="match status" value="1"/>
</dbReference>
<evidence type="ECO:0000256" key="2">
    <source>
        <dbReference type="ARBA" id="ARBA00022490"/>
    </source>
</evidence>
<dbReference type="PROSITE" id="PS51219">
    <property type="entry name" value="DPCK"/>
    <property type="match status" value="1"/>
</dbReference>
<dbReference type="AlphaFoldDB" id="A0A1M5MZP9"/>
<sequence>MKIIGLTGGIASGKSTVAKKLAQLGAYVIDADKVAHMIIEPYKPAWYDIVEEFGEEVLNADKTVNRERLGKIVFNNPDLLQKLNNITHPRIMEFFKEEIQRLKAEKSDSVIVLEVPLLYETHMDRICDEVWVVWVDYETQIERLCRRDKISVEDAVKRISAQMPLDEKARRAKVVIDNRHSLEETMAKTVKYFNEIVGDP</sequence>
<dbReference type="Pfam" id="PF01121">
    <property type="entry name" value="CoaE"/>
    <property type="match status" value="1"/>
</dbReference>
<organism evidence="10 11">
    <name type="scientific">Thermosyntropha lipolytica DSM 11003</name>
    <dbReference type="NCBI Taxonomy" id="1123382"/>
    <lineage>
        <taxon>Bacteria</taxon>
        <taxon>Bacillati</taxon>
        <taxon>Bacillota</taxon>
        <taxon>Clostridia</taxon>
        <taxon>Eubacteriales</taxon>
        <taxon>Syntrophomonadaceae</taxon>
        <taxon>Thermosyntropha</taxon>
    </lineage>
</organism>
<keyword evidence="7 8" id="KW-0173">Coenzyme A biosynthesis</keyword>
<dbReference type="UniPathway" id="UPA00241">
    <property type="reaction ID" value="UER00356"/>
</dbReference>
<keyword evidence="2 8" id="KW-0963">Cytoplasm</keyword>
<dbReference type="Gene3D" id="3.40.50.300">
    <property type="entry name" value="P-loop containing nucleotide triphosphate hydrolases"/>
    <property type="match status" value="1"/>
</dbReference>
<keyword evidence="11" id="KW-1185">Reference proteome</keyword>
<evidence type="ECO:0000256" key="5">
    <source>
        <dbReference type="ARBA" id="ARBA00022777"/>
    </source>
</evidence>
<dbReference type="InterPro" id="IPR027417">
    <property type="entry name" value="P-loop_NTPase"/>
</dbReference>
<comment type="pathway">
    <text evidence="8">Cofactor biosynthesis; coenzyme A biosynthesis; CoA from (R)-pantothenate: step 5/5.</text>
</comment>
<evidence type="ECO:0000256" key="7">
    <source>
        <dbReference type="ARBA" id="ARBA00022993"/>
    </source>
</evidence>
<dbReference type="GO" id="GO:0004140">
    <property type="term" value="F:dephospho-CoA kinase activity"/>
    <property type="evidence" value="ECO:0007669"/>
    <property type="project" value="UniProtKB-UniRule"/>
</dbReference>
<comment type="catalytic activity">
    <reaction evidence="8">
        <text>3'-dephospho-CoA + ATP = ADP + CoA + H(+)</text>
        <dbReference type="Rhea" id="RHEA:18245"/>
        <dbReference type="ChEBI" id="CHEBI:15378"/>
        <dbReference type="ChEBI" id="CHEBI:30616"/>
        <dbReference type="ChEBI" id="CHEBI:57287"/>
        <dbReference type="ChEBI" id="CHEBI:57328"/>
        <dbReference type="ChEBI" id="CHEBI:456216"/>
        <dbReference type="EC" id="2.7.1.24"/>
    </reaction>
</comment>
<keyword evidence="4 8" id="KW-0547">Nucleotide-binding</keyword>
<gene>
    <name evidence="8" type="primary">coaE</name>
    <name evidence="10" type="ORF">SAMN02745221_01054</name>
</gene>
<dbReference type="CDD" id="cd02022">
    <property type="entry name" value="DPCK"/>
    <property type="match status" value="1"/>
</dbReference>
<reference evidence="11" key="1">
    <citation type="submission" date="2016-11" db="EMBL/GenBank/DDBJ databases">
        <authorList>
            <person name="Varghese N."/>
            <person name="Submissions S."/>
        </authorList>
    </citation>
    <scope>NUCLEOTIDE SEQUENCE [LARGE SCALE GENOMIC DNA]</scope>
    <source>
        <strain evidence="11">DSM 11003</strain>
    </source>
</reference>
<evidence type="ECO:0000256" key="1">
    <source>
        <dbReference type="ARBA" id="ARBA00009018"/>
    </source>
</evidence>
<keyword evidence="3 8" id="KW-0808">Transferase</keyword>
<dbReference type="SUPFAM" id="SSF52540">
    <property type="entry name" value="P-loop containing nucleoside triphosphate hydrolases"/>
    <property type="match status" value="1"/>
</dbReference>
<proteinExistence type="inferred from homology"/>
<dbReference type="OrthoDB" id="9768127at2"/>
<dbReference type="HAMAP" id="MF_00376">
    <property type="entry name" value="Dephospho_CoA_kinase"/>
    <property type="match status" value="1"/>
</dbReference>
<dbReference type="Proteomes" id="UP000242329">
    <property type="component" value="Unassembled WGS sequence"/>
</dbReference>
<accession>A0A1M5MZP9</accession>
<evidence type="ECO:0000313" key="10">
    <source>
        <dbReference type="EMBL" id="SHG82707.1"/>
    </source>
</evidence>
<evidence type="ECO:0000256" key="9">
    <source>
        <dbReference type="NCBIfam" id="TIGR00152"/>
    </source>
</evidence>
<dbReference type="GO" id="GO:0005737">
    <property type="term" value="C:cytoplasm"/>
    <property type="evidence" value="ECO:0007669"/>
    <property type="project" value="UniProtKB-SubCell"/>
</dbReference>
<evidence type="ECO:0000313" key="11">
    <source>
        <dbReference type="Proteomes" id="UP000242329"/>
    </source>
</evidence>
<dbReference type="STRING" id="1123382.SAMN02745221_01054"/>
<comment type="subcellular location">
    <subcellularLocation>
        <location evidence="8">Cytoplasm</location>
    </subcellularLocation>
</comment>
<evidence type="ECO:0000256" key="3">
    <source>
        <dbReference type="ARBA" id="ARBA00022679"/>
    </source>
</evidence>
<dbReference type="FunFam" id="3.40.50.300:FF:000991">
    <property type="entry name" value="Dephospho-CoA kinase"/>
    <property type="match status" value="1"/>
</dbReference>
<evidence type="ECO:0000256" key="4">
    <source>
        <dbReference type="ARBA" id="ARBA00022741"/>
    </source>
</evidence>
<comment type="similarity">
    <text evidence="1 8">Belongs to the CoaE family.</text>
</comment>
<feature type="binding site" evidence="8">
    <location>
        <begin position="11"/>
        <end position="16"/>
    </location>
    <ligand>
        <name>ATP</name>
        <dbReference type="ChEBI" id="CHEBI:30616"/>
    </ligand>
</feature>
<dbReference type="PANTHER" id="PTHR10695:SF46">
    <property type="entry name" value="BIFUNCTIONAL COENZYME A SYNTHASE-RELATED"/>
    <property type="match status" value="1"/>
</dbReference>
<dbReference type="EMBL" id="FQWY01000014">
    <property type="protein sequence ID" value="SHG82707.1"/>
    <property type="molecule type" value="Genomic_DNA"/>
</dbReference>
<protein>
    <recommendedName>
        <fullName evidence="8 9">Dephospho-CoA kinase</fullName>
        <ecNumber evidence="8 9">2.7.1.24</ecNumber>
    </recommendedName>
    <alternativeName>
        <fullName evidence="8">Dephosphocoenzyme A kinase</fullName>
    </alternativeName>
</protein>
<keyword evidence="6 8" id="KW-0067">ATP-binding</keyword>
<keyword evidence="5 8" id="KW-0418">Kinase</keyword>
<name>A0A1M5MZP9_9FIRM</name>
<dbReference type="NCBIfam" id="TIGR00152">
    <property type="entry name" value="dephospho-CoA kinase"/>
    <property type="match status" value="1"/>
</dbReference>
<dbReference type="GO" id="GO:0005524">
    <property type="term" value="F:ATP binding"/>
    <property type="evidence" value="ECO:0007669"/>
    <property type="project" value="UniProtKB-UniRule"/>
</dbReference>
<evidence type="ECO:0000256" key="8">
    <source>
        <dbReference type="HAMAP-Rule" id="MF_00376"/>
    </source>
</evidence>
<dbReference type="GO" id="GO:0015937">
    <property type="term" value="P:coenzyme A biosynthetic process"/>
    <property type="evidence" value="ECO:0007669"/>
    <property type="project" value="UniProtKB-UniRule"/>
</dbReference>
<dbReference type="EC" id="2.7.1.24" evidence="8 9"/>
<evidence type="ECO:0000256" key="6">
    <source>
        <dbReference type="ARBA" id="ARBA00022840"/>
    </source>
</evidence>